<sequence>MTPSRERMAYRTDDNASEPRKMNRTAPREYGNEKSETKEKEEKKKERKREATHHHGVERRHCRLSFFGAKGVSITSHGDGT</sequence>
<dbReference type="Proteomes" id="UP000240760">
    <property type="component" value="Unassembled WGS sequence"/>
</dbReference>
<protein>
    <submittedName>
        <fullName evidence="2">Uncharacterized protein</fullName>
    </submittedName>
</protein>
<evidence type="ECO:0000313" key="3">
    <source>
        <dbReference type="Proteomes" id="UP000240760"/>
    </source>
</evidence>
<keyword evidence="3" id="KW-1185">Reference proteome</keyword>
<reference evidence="2 3" key="1">
    <citation type="submission" date="2016-07" db="EMBL/GenBank/DDBJ databases">
        <title>Multiple horizontal gene transfer events from other fungi enriched the ability of initially mycotrophic Trichoderma (Ascomycota) to feed on dead plant biomass.</title>
        <authorList>
            <consortium name="DOE Joint Genome Institute"/>
            <person name="Aerts A."/>
            <person name="Atanasova L."/>
            <person name="Chenthamara K."/>
            <person name="Zhang J."/>
            <person name="Grujic M."/>
            <person name="Henrissat B."/>
            <person name="Kuo A."/>
            <person name="Salamov A."/>
            <person name="Lipzen A."/>
            <person name="Labutti K."/>
            <person name="Barry K."/>
            <person name="Miao Y."/>
            <person name="Rahimi M.J."/>
            <person name="Shen Q."/>
            <person name="Grigoriev I.V."/>
            <person name="Kubicek C.P."/>
            <person name="Druzhinina I.S."/>
        </authorList>
    </citation>
    <scope>NUCLEOTIDE SEQUENCE [LARGE SCALE GENOMIC DNA]</scope>
    <source>
        <strain evidence="2 3">ATCC 18648</strain>
    </source>
</reference>
<proteinExistence type="predicted"/>
<accession>A0A2T4CE95</accession>
<dbReference type="EMBL" id="KZ679127">
    <property type="protein sequence ID" value="PTB79860.1"/>
    <property type="molecule type" value="Genomic_DNA"/>
</dbReference>
<evidence type="ECO:0000256" key="1">
    <source>
        <dbReference type="SAM" id="MobiDB-lite"/>
    </source>
</evidence>
<feature type="compositionally biased region" description="Basic and acidic residues" evidence="1">
    <location>
        <begin position="1"/>
        <end position="44"/>
    </location>
</feature>
<evidence type="ECO:0000313" key="2">
    <source>
        <dbReference type="EMBL" id="PTB79860.1"/>
    </source>
</evidence>
<feature type="compositionally biased region" description="Basic residues" evidence="1">
    <location>
        <begin position="45"/>
        <end position="62"/>
    </location>
</feature>
<dbReference type="AlphaFoldDB" id="A0A2T4CE95"/>
<name>A0A2T4CE95_TRILO</name>
<feature type="region of interest" description="Disordered" evidence="1">
    <location>
        <begin position="1"/>
        <end position="62"/>
    </location>
</feature>
<organism evidence="2 3">
    <name type="scientific">Trichoderma longibrachiatum ATCC 18648</name>
    <dbReference type="NCBI Taxonomy" id="983965"/>
    <lineage>
        <taxon>Eukaryota</taxon>
        <taxon>Fungi</taxon>
        <taxon>Dikarya</taxon>
        <taxon>Ascomycota</taxon>
        <taxon>Pezizomycotina</taxon>
        <taxon>Sordariomycetes</taxon>
        <taxon>Hypocreomycetidae</taxon>
        <taxon>Hypocreales</taxon>
        <taxon>Hypocreaceae</taxon>
        <taxon>Trichoderma</taxon>
    </lineage>
</organism>
<gene>
    <name evidence="2" type="ORF">M440DRAFT_172951</name>
</gene>